<dbReference type="PROSITE" id="PS50109">
    <property type="entry name" value="HIS_KIN"/>
    <property type="match status" value="1"/>
</dbReference>
<evidence type="ECO:0000256" key="5">
    <source>
        <dbReference type="SAM" id="Phobius"/>
    </source>
</evidence>
<feature type="transmembrane region" description="Helical" evidence="5">
    <location>
        <begin position="169"/>
        <end position="189"/>
    </location>
</feature>
<dbReference type="EC" id="2.7.13.3" evidence="2"/>
<gene>
    <name evidence="8" type="ORF">WAT24_00160</name>
</gene>
<evidence type="ECO:0000259" key="6">
    <source>
        <dbReference type="PROSITE" id="PS50109"/>
    </source>
</evidence>
<dbReference type="PRINTS" id="PR00344">
    <property type="entry name" value="BCTRLSENSOR"/>
</dbReference>
<accession>A0ABU8J7W5</accession>
<keyword evidence="5" id="KW-0812">Transmembrane</keyword>
<dbReference type="InterPro" id="IPR036890">
    <property type="entry name" value="HATPase_C_sf"/>
</dbReference>
<dbReference type="InterPro" id="IPR036097">
    <property type="entry name" value="HisK_dim/P_sf"/>
</dbReference>
<dbReference type="Proteomes" id="UP001381174">
    <property type="component" value="Unassembled WGS sequence"/>
</dbReference>
<evidence type="ECO:0000256" key="3">
    <source>
        <dbReference type="ARBA" id="ARBA00022553"/>
    </source>
</evidence>
<dbReference type="SMART" id="SM00388">
    <property type="entry name" value="HisKA"/>
    <property type="match status" value="1"/>
</dbReference>
<dbReference type="InterPro" id="IPR011006">
    <property type="entry name" value="CheY-like_superfamily"/>
</dbReference>
<dbReference type="PANTHER" id="PTHR43065:SF49">
    <property type="entry name" value="HISTIDINE KINASE"/>
    <property type="match status" value="1"/>
</dbReference>
<feature type="domain" description="Response regulatory" evidence="7">
    <location>
        <begin position="492"/>
        <end position="607"/>
    </location>
</feature>
<evidence type="ECO:0000259" key="7">
    <source>
        <dbReference type="PROSITE" id="PS50110"/>
    </source>
</evidence>
<evidence type="ECO:0000313" key="8">
    <source>
        <dbReference type="EMBL" id="MEI7035162.1"/>
    </source>
</evidence>
<dbReference type="Gene3D" id="3.30.565.10">
    <property type="entry name" value="Histidine kinase-like ATPase, C-terminal domain"/>
    <property type="match status" value="1"/>
</dbReference>
<dbReference type="RefSeq" id="WP_336805786.1">
    <property type="nucleotide sequence ID" value="NZ_JBBBNY010000001.1"/>
</dbReference>
<dbReference type="InterPro" id="IPR003594">
    <property type="entry name" value="HATPase_dom"/>
</dbReference>
<dbReference type="Pfam" id="PF05227">
    <property type="entry name" value="CHASE3"/>
    <property type="match status" value="1"/>
</dbReference>
<dbReference type="InterPro" id="IPR003661">
    <property type="entry name" value="HisK_dim/P_dom"/>
</dbReference>
<dbReference type="PANTHER" id="PTHR43065">
    <property type="entry name" value="SENSOR HISTIDINE KINASE"/>
    <property type="match status" value="1"/>
</dbReference>
<dbReference type="Pfam" id="PF02518">
    <property type="entry name" value="HATPase_c"/>
    <property type="match status" value="1"/>
</dbReference>
<dbReference type="InterPro" id="IPR001789">
    <property type="entry name" value="Sig_transdc_resp-reg_receiver"/>
</dbReference>
<evidence type="ECO:0000256" key="1">
    <source>
        <dbReference type="ARBA" id="ARBA00000085"/>
    </source>
</evidence>
<keyword evidence="3 4" id="KW-0597">Phosphoprotein</keyword>
<feature type="domain" description="Histidine kinase" evidence="6">
    <location>
        <begin position="242"/>
        <end position="466"/>
    </location>
</feature>
<dbReference type="SUPFAM" id="SSF47384">
    <property type="entry name" value="Homodimeric domain of signal transducing histidine kinase"/>
    <property type="match status" value="1"/>
</dbReference>
<dbReference type="CDD" id="cd00082">
    <property type="entry name" value="HisKA"/>
    <property type="match status" value="1"/>
</dbReference>
<dbReference type="SUPFAM" id="SSF55874">
    <property type="entry name" value="ATPase domain of HSP90 chaperone/DNA topoisomerase II/histidine kinase"/>
    <property type="match status" value="1"/>
</dbReference>
<keyword evidence="9" id="KW-1185">Reference proteome</keyword>
<dbReference type="Gene3D" id="1.10.287.130">
    <property type="match status" value="1"/>
</dbReference>
<proteinExistence type="predicted"/>
<reference evidence="8 9" key="1">
    <citation type="journal article" date="2014" name="Int. J. Syst. Evol. Microbiol.">
        <title>Fulvimonas yonginensis sp. nov., isolated from greenhouse soil, and emended description of the genus Fulvimonas.</title>
        <authorList>
            <person name="Ahn J.H."/>
            <person name="Kim S.J."/>
            <person name="Weon H.Y."/>
            <person name="Hong S.B."/>
            <person name="Seok S.J."/>
            <person name="Kwon S.W."/>
        </authorList>
    </citation>
    <scope>NUCLEOTIDE SEQUENCE [LARGE SCALE GENOMIC DNA]</scope>
    <source>
        <strain evidence="8 9">KACC 16952</strain>
    </source>
</reference>
<evidence type="ECO:0000313" key="9">
    <source>
        <dbReference type="Proteomes" id="UP001381174"/>
    </source>
</evidence>
<organism evidence="8 9">
    <name type="scientific">Fulvimonas yonginensis</name>
    <dbReference type="NCBI Taxonomy" id="1495200"/>
    <lineage>
        <taxon>Bacteria</taxon>
        <taxon>Pseudomonadati</taxon>
        <taxon>Pseudomonadota</taxon>
        <taxon>Gammaproteobacteria</taxon>
        <taxon>Lysobacterales</taxon>
        <taxon>Rhodanobacteraceae</taxon>
        <taxon>Fulvimonas</taxon>
    </lineage>
</organism>
<dbReference type="Gene3D" id="3.40.50.2300">
    <property type="match status" value="1"/>
</dbReference>
<dbReference type="CDD" id="cd16919">
    <property type="entry name" value="HATPase_CckA-like"/>
    <property type="match status" value="1"/>
</dbReference>
<keyword evidence="5" id="KW-0472">Membrane</keyword>
<dbReference type="Pfam" id="PF00072">
    <property type="entry name" value="Response_reg"/>
    <property type="match status" value="1"/>
</dbReference>
<feature type="modified residue" description="4-aspartylphosphate" evidence="4">
    <location>
        <position position="542"/>
    </location>
</feature>
<dbReference type="PROSITE" id="PS50110">
    <property type="entry name" value="RESPONSE_REGULATORY"/>
    <property type="match status" value="1"/>
</dbReference>
<keyword evidence="5" id="KW-1133">Transmembrane helix</keyword>
<evidence type="ECO:0000256" key="4">
    <source>
        <dbReference type="PROSITE-ProRule" id="PRU00169"/>
    </source>
</evidence>
<protein>
    <recommendedName>
        <fullName evidence="2">histidine kinase</fullName>
        <ecNumber evidence="2">2.7.13.3</ecNumber>
    </recommendedName>
</protein>
<evidence type="ECO:0000256" key="2">
    <source>
        <dbReference type="ARBA" id="ARBA00012438"/>
    </source>
</evidence>
<dbReference type="SMART" id="SM00448">
    <property type="entry name" value="REC"/>
    <property type="match status" value="1"/>
</dbReference>
<sequence length="623" mass="67075">MLAAGFVLLALLLAGAYLLADVREQGIRQEQKAEAVRHTLTEVLLVIEGAETAQRGYLLTGQAVYLAPYRAARSSLQAALGELDAQVSSPQARERLTELRGLVAAKQAEIEQTLALYHGGRQQAAVELVRSNVGMDLMQRIRRVVRAMQADCDRRIEVARAKGRVLSDWLLAGVSVISLAILGLATLSLREISRRHRMIVRTRDELLASNEALKASVRQQAMLEEAVRQSRKMEALGALTGGLAHDFNNMLAVVIGNLELMRMRLAKGGTDLQRYIDYALEGAQRAGELTRRLLAFARKQPLRPVLVSLNEAVAGITEMIRRTLGGIYTIELVQAGGLWPVVVDVNQLENALVNLAVNARDAMPEGGRLTIQTANVALDEDYASRHPDVGSGPYVMIAVTDTGHGMSEDVLAKAFDPFFTTKEVGKGTGLGLSQVYGFVKQSGGHVDIASEPKKGTTVRIYLPRAPEGSLQAPMPAPAAEADALPRGDSATTILLVEDDPSVRIFAAEALTELGYSVLTAPSGHRALANLEANPQVALLLTDVVMAEMTGRQLAELALRLQPQLRVLYMTGFTREALDRGGVMEPGVALLRKPFTLDELAHRVHAVLAGAPPAGGARADPSHG</sequence>
<dbReference type="Pfam" id="PF00512">
    <property type="entry name" value="HisKA"/>
    <property type="match status" value="1"/>
</dbReference>
<dbReference type="CDD" id="cd19410">
    <property type="entry name" value="HK9-like_sensor"/>
    <property type="match status" value="1"/>
</dbReference>
<dbReference type="SMART" id="SM00387">
    <property type="entry name" value="HATPase_c"/>
    <property type="match status" value="1"/>
</dbReference>
<comment type="catalytic activity">
    <reaction evidence="1">
        <text>ATP + protein L-histidine = ADP + protein N-phospho-L-histidine.</text>
        <dbReference type="EC" id="2.7.13.3"/>
    </reaction>
</comment>
<dbReference type="InterPro" id="IPR007891">
    <property type="entry name" value="CHASE3"/>
</dbReference>
<dbReference type="EMBL" id="JBBBNY010000001">
    <property type="protein sequence ID" value="MEI7035162.1"/>
    <property type="molecule type" value="Genomic_DNA"/>
</dbReference>
<dbReference type="InterPro" id="IPR005467">
    <property type="entry name" value="His_kinase_dom"/>
</dbReference>
<comment type="caution">
    <text evidence="8">The sequence shown here is derived from an EMBL/GenBank/DDBJ whole genome shotgun (WGS) entry which is preliminary data.</text>
</comment>
<dbReference type="InterPro" id="IPR004358">
    <property type="entry name" value="Sig_transdc_His_kin-like_C"/>
</dbReference>
<dbReference type="SUPFAM" id="SSF52172">
    <property type="entry name" value="CheY-like"/>
    <property type="match status" value="1"/>
</dbReference>
<name>A0ABU8J7W5_9GAMM</name>